<organism evidence="1 2">
    <name type="scientific">Caerostris darwini</name>
    <dbReference type="NCBI Taxonomy" id="1538125"/>
    <lineage>
        <taxon>Eukaryota</taxon>
        <taxon>Metazoa</taxon>
        <taxon>Ecdysozoa</taxon>
        <taxon>Arthropoda</taxon>
        <taxon>Chelicerata</taxon>
        <taxon>Arachnida</taxon>
        <taxon>Araneae</taxon>
        <taxon>Araneomorphae</taxon>
        <taxon>Entelegynae</taxon>
        <taxon>Araneoidea</taxon>
        <taxon>Araneidae</taxon>
        <taxon>Caerostris</taxon>
    </lineage>
</organism>
<evidence type="ECO:0000313" key="1">
    <source>
        <dbReference type="EMBL" id="GIX87863.1"/>
    </source>
</evidence>
<evidence type="ECO:0000313" key="2">
    <source>
        <dbReference type="Proteomes" id="UP001054837"/>
    </source>
</evidence>
<reference evidence="1 2" key="1">
    <citation type="submission" date="2021-06" db="EMBL/GenBank/DDBJ databases">
        <title>Caerostris darwini draft genome.</title>
        <authorList>
            <person name="Kono N."/>
            <person name="Arakawa K."/>
        </authorList>
    </citation>
    <scope>NUCLEOTIDE SEQUENCE [LARGE SCALE GENOMIC DNA]</scope>
</reference>
<keyword evidence="2" id="KW-1185">Reference proteome</keyword>
<sequence>MSYGKAGGMVLTRTHYSSSFQDCNALVDITLGPGKTKPRKNEAELNVHISISSIEQETENPFYVLLKKGANSLENILMSAM</sequence>
<comment type="caution">
    <text evidence="1">The sequence shown here is derived from an EMBL/GenBank/DDBJ whole genome shotgun (WGS) entry which is preliminary data.</text>
</comment>
<proteinExistence type="predicted"/>
<accession>A0AAV4NTZ4</accession>
<dbReference type="EMBL" id="BPLQ01002030">
    <property type="protein sequence ID" value="GIX87863.1"/>
    <property type="molecule type" value="Genomic_DNA"/>
</dbReference>
<gene>
    <name evidence="1" type="ORF">CDAR_83091</name>
</gene>
<dbReference type="Proteomes" id="UP001054837">
    <property type="component" value="Unassembled WGS sequence"/>
</dbReference>
<name>A0AAV4NTZ4_9ARAC</name>
<protein>
    <submittedName>
        <fullName evidence="1">Uncharacterized protein</fullName>
    </submittedName>
</protein>
<dbReference type="AlphaFoldDB" id="A0AAV4NTZ4"/>